<dbReference type="InterPro" id="IPR050626">
    <property type="entry name" value="Peptidase_M16"/>
</dbReference>
<gene>
    <name evidence="8" type="ORF">PHYPA_027395</name>
</gene>
<keyword evidence="4" id="KW-0862">Zinc</keyword>
<evidence type="ECO:0000256" key="4">
    <source>
        <dbReference type="ARBA" id="ARBA00022833"/>
    </source>
</evidence>
<keyword evidence="3" id="KW-0378">Hydrolase</keyword>
<dbReference type="EnsemblPlants" id="Pp3c22_21190V3.1">
    <property type="protein sequence ID" value="Pp3c22_21190V3.1"/>
    <property type="gene ID" value="Pp3c22_21190"/>
</dbReference>
<evidence type="ECO:0000313" key="10">
    <source>
        <dbReference type="Proteomes" id="UP000006727"/>
    </source>
</evidence>
<dbReference type="PANTHER" id="PTHR43690">
    <property type="entry name" value="NARDILYSIN"/>
    <property type="match status" value="1"/>
</dbReference>
<evidence type="ECO:0000256" key="2">
    <source>
        <dbReference type="ARBA" id="ARBA00022670"/>
    </source>
</evidence>
<dbReference type="InParanoid" id="A0A2K1IP71"/>
<keyword evidence="6" id="KW-0472">Membrane</keyword>
<dbReference type="AlphaFoldDB" id="A0A2K1IP71"/>
<accession>A0A2K1IP71</accession>
<dbReference type="GO" id="GO:0046872">
    <property type="term" value="F:metal ion binding"/>
    <property type="evidence" value="ECO:0007669"/>
    <property type="project" value="InterPro"/>
</dbReference>
<evidence type="ECO:0000259" key="7">
    <source>
        <dbReference type="Pfam" id="PF00675"/>
    </source>
</evidence>
<evidence type="ECO:0000256" key="1">
    <source>
        <dbReference type="ARBA" id="ARBA00007261"/>
    </source>
</evidence>
<dbReference type="Gramene" id="Pp3c22_21190V3.1">
    <property type="protein sequence ID" value="Pp3c22_21190V3.1"/>
    <property type="gene ID" value="Pp3c22_21190"/>
</dbReference>
<keyword evidence="5" id="KW-0482">Metalloprotease</keyword>
<keyword evidence="2" id="KW-0645">Protease</keyword>
<reference evidence="9" key="3">
    <citation type="submission" date="2020-12" db="UniProtKB">
        <authorList>
            <consortium name="EnsemblPlants"/>
        </authorList>
    </citation>
    <scope>IDENTIFICATION</scope>
</reference>
<evidence type="ECO:0000256" key="5">
    <source>
        <dbReference type="ARBA" id="ARBA00023049"/>
    </source>
</evidence>
<dbReference type="EMBL" id="ABEU02000022">
    <property type="protein sequence ID" value="PNR31079.1"/>
    <property type="molecule type" value="Genomic_DNA"/>
</dbReference>
<keyword evidence="6" id="KW-1133">Transmembrane helix</keyword>
<keyword evidence="10" id="KW-1185">Reference proteome</keyword>
<dbReference type="GO" id="GO:0006508">
    <property type="term" value="P:proteolysis"/>
    <property type="evidence" value="ECO:0007669"/>
    <property type="project" value="UniProtKB-KW"/>
</dbReference>
<dbReference type="InterPro" id="IPR011765">
    <property type="entry name" value="Pept_M16_N"/>
</dbReference>
<proteinExistence type="inferred from homology"/>
<reference evidence="8 10" key="2">
    <citation type="journal article" date="2018" name="Plant J.">
        <title>The Physcomitrella patens chromosome-scale assembly reveals moss genome structure and evolution.</title>
        <authorList>
            <person name="Lang D."/>
            <person name="Ullrich K.K."/>
            <person name="Murat F."/>
            <person name="Fuchs J."/>
            <person name="Jenkins J."/>
            <person name="Haas F.B."/>
            <person name="Piednoel M."/>
            <person name="Gundlach H."/>
            <person name="Van Bel M."/>
            <person name="Meyberg R."/>
            <person name="Vives C."/>
            <person name="Morata J."/>
            <person name="Symeonidi A."/>
            <person name="Hiss M."/>
            <person name="Muchero W."/>
            <person name="Kamisugi Y."/>
            <person name="Saleh O."/>
            <person name="Blanc G."/>
            <person name="Decker E.L."/>
            <person name="van Gessel N."/>
            <person name="Grimwood J."/>
            <person name="Hayes R.D."/>
            <person name="Graham S.W."/>
            <person name="Gunter L.E."/>
            <person name="McDaniel S.F."/>
            <person name="Hoernstein S.N.W."/>
            <person name="Larsson A."/>
            <person name="Li F.W."/>
            <person name="Perroud P.F."/>
            <person name="Phillips J."/>
            <person name="Ranjan P."/>
            <person name="Rokshar D.S."/>
            <person name="Rothfels C.J."/>
            <person name="Schneider L."/>
            <person name="Shu S."/>
            <person name="Stevenson D.W."/>
            <person name="Thummler F."/>
            <person name="Tillich M."/>
            <person name="Villarreal Aguilar J.C."/>
            <person name="Widiez T."/>
            <person name="Wong G.K."/>
            <person name="Wymore A."/>
            <person name="Zhang Y."/>
            <person name="Zimmer A.D."/>
            <person name="Quatrano R.S."/>
            <person name="Mayer K.F.X."/>
            <person name="Goodstein D."/>
            <person name="Casacuberta J.M."/>
            <person name="Vandepoele K."/>
            <person name="Reski R."/>
            <person name="Cuming A.C."/>
            <person name="Tuskan G.A."/>
            <person name="Maumus F."/>
            <person name="Salse J."/>
            <person name="Schmutz J."/>
            <person name="Rensing S.A."/>
        </authorList>
    </citation>
    <scope>NUCLEOTIDE SEQUENCE [LARGE SCALE GENOMIC DNA]</scope>
    <source>
        <strain evidence="9 10">cv. Gransden 2004</strain>
    </source>
</reference>
<dbReference type="PaxDb" id="3218-PP1S225_54V6.1"/>
<dbReference type="InterPro" id="IPR011249">
    <property type="entry name" value="Metalloenz_LuxS/M16"/>
</dbReference>
<evidence type="ECO:0000313" key="9">
    <source>
        <dbReference type="EnsemblPlants" id="Pp3c22_21190V3.1"/>
    </source>
</evidence>
<dbReference type="STRING" id="3218.A0A2K1IP71"/>
<dbReference type="PANTHER" id="PTHR43690:SF34">
    <property type="entry name" value="ZINC PROTEASE PQQL-LIKE"/>
    <property type="match status" value="1"/>
</dbReference>
<feature type="domain" description="Peptidase M16 N-terminal" evidence="7">
    <location>
        <begin position="11"/>
        <end position="71"/>
    </location>
</feature>
<feature type="transmembrane region" description="Helical" evidence="6">
    <location>
        <begin position="493"/>
        <end position="512"/>
    </location>
</feature>
<evidence type="ECO:0000256" key="3">
    <source>
        <dbReference type="ARBA" id="ARBA00022801"/>
    </source>
</evidence>
<evidence type="ECO:0000313" key="8">
    <source>
        <dbReference type="EMBL" id="PNR31079.1"/>
    </source>
</evidence>
<sequence>MTSFAFWKASALSLEQNASTSPGETIYELMVPIDEPEILSQALNILAEFSTEIRISDEDLEKERGAVLEELRGGRNAMGRIQEAHWMLLNVLRPEHMAIVAVGDFPDTESVVELIKHHFGDRKPHDRGNVLSTIPLFPVPSHNEPHFSCFAEAEADDIESEYVERDQMQSTSLREYLQHFLRGEPVLGIEYEAQLQKTLIPDISVAEVTKIAEYYHTKCNCVIKTLEPRARATERNLRAMVAKIQALEGGDIAPWDEEHIPDSIVDKLPTPGVMVHSEQFQDIRATELILSNWMRVCYKCTEFLEDQVLIIDYAYGGLSEVDESDFISCSMGSIIAGEIGVFGHKPAVLLEILARKRAEVGTKVGAYVRTFSGECSPTDLDRALQLVYQHFVAEVVPSNEEVQFVMQMFLEGIKAQERDPFTAYANRAQEQWRISARSKATAVTMKDALSRILSVPCKEHYTAVALIPRAPRLQLILANLARLEQNLSKESKVAIATAGVVVIGTAIWRYTVRR</sequence>
<keyword evidence="6" id="KW-0812">Transmembrane</keyword>
<name>A0A2K1IP71_PHYPA</name>
<protein>
    <recommendedName>
        <fullName evidence="7">Peptidase M16 N-terminal domain-containing protein</fullName>
    </recommendedName>
</protein>
<comment type="similarity">
    <text evidence="1">Belongs to the peptidase M16 family.</text>
</comment>
<dbReference type="GO" id="GO:0008237">
    <property type="term" value="F:metallopeptidase activity"/>
    <property type="evidence" value="ECO:0007669"/>
    <property type="project" value="UniProtKB-KW"/>
</dbReference>
<organism evidence="8">
    <name type="scientific">Physcomitrium patens</name>
    <name type="common">Spreading-leaved earth moss</name>
    <name type="synonym">Physcomitrella patens</name>
    <dbReference type="NCBI Taxonomy" id="3218"/>
    <lineage>
        <taxon>Eukaryota</taxon>
        <taxon>Viridiplantae</taxon>
        <taxon>Streptophyta</taxon>
        <taxon>Embryophyta</taxon>
        <taxon>Bryophyta</taxon>
        <taxon>Bryophytina</taxon>
        <taxon>Bryopsida</taxon>
        <taxon>Funariidae</taxon>
        <taxon>Funariales</taxon>
        <taxon>Funariaceae</taxon>
        <taxon>Physcomitrium</taxon>
    </lineage>
</organism>
<dbReference type="Pfam" id="PF00675">
    <property type="entry name" value="Peptidase_M16"/>
    <property type="match status" value="1"/>
</dbReference>
<dbReference type="Gene3D" id="3.30.830.10">
    <property type="entry name" value="Metalloenzyme, LuxS/M16 peptidase-like"/>
    <property type="match status" value="1"/>
</dbReference>
<dbReference type="SUPFAM" id="SSF63411">
    <property type="entry name" value="LuxS/MPP-like metallohydrolase"/>
    <property type="match status" value="2"/>
</dbReference>
<reference evidence="8 10" key="1">
    <citation type="journal article" date="2008" name="Science">
        <title>The Physcomitrella genome reveals evolutionary insights into the conquest of land by plants.</title>
        <authorList>
            <person name="Rensing S."/>
            <person name="Lang D."/>
            <person name="Zimmer A."/>
            <person name="Terry A."/>
            <person name="Salamov A."/>
            <person name="Shapiro H."/>
            <person name="Nishiyama T."/>
            <person name="Perroud P.-F."/>
            <person name="Lindquist E."/>
            <person name="Kamisugi Y."/>
            <person name="Tanahashi T."/>
            <person name="Sakakibara K."/>
            <person name="Fujita T."/>
            <person name="Oishi K."/>
            <person name="Shin-I T."/>
            <person name="Kuroki Y."/>
            <person name="Toyoda A."/>
            <person name="Suzuki Y."/>
            <person name="Hashimoto A."/>
            <person name="Yamaguchi K."/>
            <person name="Sugano A."/>
            <person name="Kohara Y."/>
            <person name="Fujiyama A."/>
            <person name="Anterola A."/>
            <person name="Aoki S."/>
            <person name="Ashton N."/>
            <person name="Barbazuk W.B."/>
            <person name="Barker E."/>
            <person name="Bennetzen J."/>
            <person name="Bezanilla M."/>
            <person name="Blankenship R."/>
            <person name="Cho S.H."/>
            <person name="Dutcher S."/>
            <person name="Estelle M."/>
            <person name="Fawcett J.A."/>
            <person name="Gundlach H."/>
            <person name="Hanada K."/>
            <person name="Heyl A."/>
            <person name="Hicks K.A."/>
            <person name="Hugh J."/>
            <person name="Lohr M."/>
            <person name="Mayer K."/>
            <person name="Melkozernov A."/>
            <person name="Murata T."/>
            <person name="Nelson D."/>
            <person name="Pils B."/>
            <person name="Prigge M."/>
            <person name="Reiss B."/>
            <person name="Renner T."/>
            <person name="Rombauts S."/>
            <person name="Rushton P."/>
            <person name="Sanderfoot A."/>
            <person name="Schween G."/>
            <person name="Shiu S.-H."/>
            <person name="Stueber K."/>
            <person name="Theodoulou F.L."/>
            <person name="Tu H."/>
            <person name="Van de Peer Y."/>
            <person name="Verrier P.J."/>
            <person name="Waters E."/>
            <person name="Wood A."/>
            <person name="Yang L."/>
            <person name="Cove D."/>
            <person name="Cuming A."/>
            <person name="Hasebe M."/>
            <person name="Lucas S."/>
            <person name="Mishler D.B."/>
            <person name="Reski R."/>
            <person name="Grigoriev I."/>
            <person name="Quatrano R.S."/>
            <person name="Boore J.L."/>
        </authorList>
    </citation>
    <scope>NUCLEOTIDE SEQUENCE [LARGE SCALE GENOMIC DNA]</scope>
    <source>
        <strain evidence="9 10">cv. Gransden 2004</strain>
    </source>
</reference>
<evidence type="ECO:0000256" key="6">
    <source>
        <dbReference type="SAM" id="Phobius"/>
    </source>
</evidence>
<dbReference type="Proteomes" id="UP000006727">
    <property type="component" value="Chromosome 22"/>
</dbReference>